<dbReference type="RefSeq" id="WP_033101298.1">
    <property type="nucleotide sequence ID" value="NZ_JACEIP010000032.1"/>
</dbReference>
<gene>
    <name evidence="1" type="ORF">H1164_15375</name>
</gene>
<organism evidence="1 2">
    <name type="scientific">Thermoactinomyces daqus</name>
    <dbReference type="NCBI Taxonomy" id="1329516"/>
    <lineage>
        <taxon>Bacteria</taxon>
        <taxon>Bacillati</taxon>
        <taxon>Bacillota</taxon>
        <taxon>Bacilli</taxon>
        <taxon>Bacillales</taxon>
        <taxon>Thermoactinomycetaceae</taxon>
        <taxon>Thermoactinomyces</taxon>
    </lineage>
</organism>
<name>A0A7W1XCM8_9BACL</name>
<dbReference type="AlphaFoldDB" id="A0A7W1XCM8"/>
<comment type="caution">
    <text evidence="1">The sequence shown here is derived from an EMBL/GenBank/DDBJ whole genome shotgun (WGS) entry which is preliminary data.</text>
</comment>
<sequence length="79" mass="8577">MVLRIKVGGFSVERCAQNAAMANGSNAITQRSLQKQNLSTLLTGSGRLRTAREMVGVVDPDFEDISGWSGDNYQMKDPS</sequence>
<dbReference type="Proteomes" id="UP000530514">
    <property type="component" value="Unassembled WGS sequence"/>
</dbReference>
<keyword evidence="2" id="KW-1185">Reference proteome</keyword>
<dbReference type="EMBL" id="JACEIP010000032">
    <property type="protein sequence ID" value="MBA4544236.1"/>
    <property type="molecule type" value="Genomic_DNA"/>
</dbReference>
<accession>A0A7W1XCM8</accession>
<evidence type="ECO:0000313" key="1">
    <source>
        <dbReference type="EMBL" id="MBA4544236.1"/>
    </source>
</evidence>
<protein>
    <submittedName>
        <fullName evidence="1">Uncharacterized protein</fullName>
    </submittedName>
</protein>
<evidence type="ECO:0000313" key="2">
    <source>
        <dbReference type="Proteomes" id="UP000530514"/>
    </source>
</evidence>
<proteinExistence type="predicted"/>
<reference evidence="1 2" key="1">
    <citation type="submission" date="2020-07" db="EMBL/GenBank/DDBJ databases">
        <authorList>
            <person name="Feng H."/>
        </authorList>
    </citation>
    <scope>NUCLEOTIDE SEQUENCE [LARGE SCALE GENOMIC DNA]</scope>
    <source>
        <strain evidence="2">s-11</strain>
    </source>
</reference>